<organism evidence="8 9">
    <name type="scientific">Sphaerobolus stellatus (strain SS14)</name>
    <dbReference type="NCBI Taxonomy" id="990650"/>
    <lineage>
        <taxon>Eukaryota</taxon>
        <taxon>Fungi</taxon>
        <taxon>Dikarya</taxon>
        <taxon>Basidiomycota</taxon>
        <taxon>Agaricomycotina</taxon>
        <taxon>Agaricomycetes</taxon>
        <taxon>Phallomycetidae</taxon>
        <taxon>Geastrales</taxon>
        <taxon>Sphaerobolaceae</taxon>
        <taxon>Sphaerobolus</taxon>
    </lineage>
</organism>
<reference evidence="8 9" key="1">
    <citation type="submission" date="2014-06" db="EMBL/GenBank/DDBJ databases">
        <title>Evolutionary Origins and Diversification of the Mycorrhizal Mutualists.</title>
        <authorList>
            <consortium name="DOE Joint Genome Institute"/>
            <consortium name="Mycorrhizal Genomics Consortium"/>
            <person name="Kohler A."/>
            <person name="Kuo A."/>
            <person name="Nagy L.G."/>
            <person name="Floudas D."/>
            <person name="Copeland A."/>
            <person name="Barry K.W."/>
            <person name="Cichocki N."/>
            <person name="Veneault-Fourrey C."/>
            <person name="LaButti K."/>
            <person name="Lindquist E.A."/>
            <person name="Lipzen A."/>
            <person name="Lundell T."/>
            <person name="Morin E."/>
            <person name="Murat C."/>
            <person name="Riley R."/>
            <person name="Ohm R."/>
            <person name="Sun H."/>
            <person name="Tunlid A."/>
            <person name="Henrissat B."/>
            <person name="Grigoriev I.V."/>
            <person name="Hibbett D.S."/>
            <person name="Martin F."/>
        </authorList>
    </citation>
    <scope>NUCLEOTIDE SEQUENCE [LARGE SCALE GENOMIC DNA]</scope>
    <source>
        <strain evidence="8 9">SS14</strain>
    </source>
</reference>
<keyword evidence="9" id="KW-1185">Reference proteome</keyword>
<evidence type="ECO:0000256" key="5">
    <source>
        <dbReference type="ARBA" id="ARBA00022857"/>
    </source>
</evidence>
<feature type="non-terminal residue" evidence="8">
    <location>
        <position position="1"/>
    </location>
</feature>
<keyword evidence="5" id="KW-0521">NADP</keyword>
<name>A0A0C9UCM8_SPHS4</name>
<evidence type="ECO:0000256" key="4">
    <source>
        <dbReference type="ARBA" id="ARBA00022827"/>
    </source>
</evidence>
<dbReference type="PANTHER" id="PTHR43098:SF3">
    <property type="entry name" value="L-ORNITHINE N(5)-MONOOXYGENASE-RELATED"/>
    <property type="match status" value="1"/>
</dbReference>
<gene>
    <name evidence="8" type="ORF">M422DRAFT_196188</name>
</gene>
<evidence type="ECO:0000313" key="9">
    <source>
        <dbReference type="Proteomes" id="UP000054279"/>
    </source>
</evidence>
<dbReference type="EMBL" id="KN837750">
    <property type="protein sequence ID" value="KIJ23236.1"/>
    <property type="molecule type" value="Genomic_DNA"/>
</dbReference>
<dbReference type="HOGENOM" id="CLU_006937_2_1_1"/>
<dbReference type="SUPFAM" id="SSF51905">
    <property type="entry name" value="FAD/NAD(P)-binding domain"/>
    <property type="match status" value="1"/>
</dbReference>
<evidence type="ECO:0008006" key="10">
    <source>
        <dbReference type="Google" id="ProtNLM"/>
    </source>
</evidence>
<dbReference type="PANTHER" id="PTHR43098">
    <property type="entry name" value="L-ORNITHINE N(5)-MONOOXYGENASE-RELATED"/>
    <property type="match status" value="1"/>
</dbReference>
<dbReference type="Gene3D" id="3.50.50.60">
    <property type="entry name" value="FAD/NAD(P)-binding domain"/>
    <property type="match status" value="1"/>
</dbReference>
<dbReference type="InterPro" id="IPR036188">
    <property type="entry name" value="FAD/NAD-bd_sf"/>
</dbReference>
<evidence type="ECO:0000256" key="1">
    <source>
        <dbReference type="ARBA" id="ARBA00001974"/>
    </source>
</evidence>
<evidence type="ECO:0000256" key="2">
    <source>
        <dbReference type="ARBA" id="ARBA00010139"/>
    </source>
</evidence>
<dbReference type="InterPro" id="IPR050775">
    <property type="entry name" value="FAD-binding_Monooxygenases"/>
</dbReference>
<evidence type="ECO:0000313" key="8">
    <source>
        <dbReference type="EMBL" id="KIJ23236.1"/>
    </source>
</evidence>
<proteinExistence type="inferred from homology"/>
<evidence type="ECO:0000256" key="6">
    <source>
        <dbReference type="ARBA" id="ARBA00023002"/>
    </source>
</evidence>
<evidence type="ECO:0000256" key="7">
    <source>
        <dbReference type="ARBA" id="ARBA00023033"/>
    </source>
</evidence>
<keyword evidence="6" id="KW-0560">Oxidoreductase</keyword>
<dbReference type="GO" id="GO:0004497">
    <property type="term" value="F:monooxygenase activity"/>
    <property type="evidence" value="ECO:0007669"/>
    <property type="project" value="UniProtKB-KW"/>
</dbReference>
<keyword evidence="4" id="KW-0274">FAD</keyword>
<comment type="cofactor">
    <cofactor evidence="1">
        <name>FAD</name>
        <dbReference type="ChEBI" id="CHEBI:57692"/>
    </cofactor>
</comment>
<accession>A0A0C9UCM8</accession>
<evidence type="ECO:0000256" key="3">
    <source>
        <dbReference type="ARBA" id="ARBA00022630"/>
    </source>
</evidence>
<keyword evidence="7" id="KW-0503">Monooxygenase</keyword>
<protein>
    <recommendedName>
        <fullName evidence="10">Cyclohexanone monooxygenase</fullName>
    </recommendedName>
</protein>
<dbReference type="OrthoDB" id="66881at2759"/>
<comment type="similarity">
    <text evidence="2">Belongs to the FAD-binding monooxygenase family.</text>
</comment>
<dbReference type="Proteomes" id="UP000054279">
    <property type="component" value="Unassembled WGS sequence"/>
</dbReference>
<keyword evidence="3" id="KW-0285">Flavoprotein</keyword>
<sequence length="206" mass="22601">IYDKPNVELVSLKDNLIVEVTENTIRTSDGVEHDVDIIVFATGFDAVTGGISQINIKGSDGGLLSEKWASRLQTYMGVATVNYPNMFFLYGPQAPTAFCNGPVCCEIQSEWITKCITYLRDNNITHIEASQEAEEEWSNTVDTIFSGQLFSETKSWYNGANIPGKKVQSLVFTGGLPAYLERINGVAEKGYEGFIFDGKPAAATYA</sequence>
<dbReference type="AlphaFoldDB" id="A0A0C9UCM8"/>